<name>A0A177XX00_9VIBR</name>
<evidence type="ECO:0000313" key="2">
    <source>
        <dbReference type="Proteomes" id="UP000078406"/>
    </source>
</evidence>
<evidence type="ECO:0000313" key="1">
    <source>
        <dbReference type="EMBL" id="OAJ93147.1"/>
    </source>
</evidence>
<dbReference type="AlphaFoldDB" id="A0A177XX00"/>
<reference evidence="1 2" key="1">
    <citation type="journal article" date="2016" name="Syst. Appl. Microbiol.">
        <title>Vibrio bivalvicida sp. nov., a novel larval pathogen for bivalve molluscs reared in a hatchery.</title>
        <authorList>
            <person name="Dubert J."/>
            <person name="Romalde J.L."/>
            <person name="Prado S."/>
            <person name="Barja J.L."/>
        </authorList>
    </citation>
    <scope>NUCLEOTIDE SEQUENCE [LARGE SCALE GENOMIC DNA]</scope>
    <source>
        <strain evidence="1 2">605</strain>
    </source>
</reference>
<organism evidence="1 2">
    <name type="scientific">Vibrio bivalvicida</name>
    <dbReference type="NCBI Taxonomy" id="1276888"/>
    <lineage>
        <taxon>Bacteria</taxon>
        <taxon>Pseudomonadati</taxon>
        <taxon>Pseudomonadota</taxon>
        <taxon>Gammaproteobacteria</taxon>
        <taxon>Vibrionales</taxon>
        <taxon>Vibrionaceae</taxon>
        <taxon>Vibrio</taxon>
        <taxon>Vibrio oreintalis group</taxon>
    </lineage>
</organism>
<dbReference type="RefSeq" id="WP_054963634.1">
    <property type="nucleotide sequence ID" value="NZ_LLEI02000044.1"/>
</dbReference>
<protein>
    <submittedName>
        <fullName evidence="1">Uncharacterized protein</fullName>
    </submittedName>
</protein>
<dbReference type="EMBL" id="LLEI02000044">
    <property type="protein sequence ID" value="OAJ93147.1"/>
    <property type="molecule type" value="Genomic_DNA"/>
</dbReference>
<proteinExistence type="predicted"/>
<dbReference type="Proteomes" id="UP000078406">
    <property type="component" value="Unassembled WGS sequence"/>
</dbReference>
<gene>
    <name evidence="1" type="ORF">APB76_16355</name>
</gene>
<accession>A0A177XX00</accession>
<sequence>MSKIHTKNGFHYKHTKSCYGGVWSHTWYIKPVESEIFLVYTNTDTFKTLKVDVENFLSNPQKAREYYFADLARKSDVEFALKQLADAEARYERVHSPDFDIKGNNPNAETRARRNAESQLFAARAALEQAQRYKAILGNAPSCESEC</sequence>
<comment type="caution">
    <text evidence="1">The sequence shown here is derived from an EMBL/GenBank/DDBJ whole genome shotgun (WGS) entry which is preliminary data.</text>
</comment>